<accession>A0ACB8T7L2</accession>
<evidence type="ECO:0000313" key="2">
    <source>
        <dbReference type="Proteomes" id="UP000814140"/>
    </source>
</evidence>
<proteinExistence type="predicted"/>
<name>A0ACB8T7L2_9AGAM</name>
<reference evidence="1" key="2">
    <citation type="journal article" date="2022" name="New Phytol.">
        <title>Evolutionary transition to the ectomycorrhizal habit in the genomes of a hyperdiverse lineage of mushroom-forming fungi.</title>
        <authorList>
            <person name="Looney B."/>
            <person name="Miyauchi S."/>
            <person name="Morin E."/>
            <person name="Drula E."/>
            <person name="Courty P.E."/>
            <person name="Kohler A."/>
            <person name="Kuo A."/>
            <person name="LaButti K."/>
            <person name="Pangilinan J."/>
            <person name="Lipzen A."/>
            <person name="Riley R."/>
            <person name="Andreopoulos W."/>
            <person name="He G."/>
            <person name="Johnson J."/>
            <person name="Nolan M."/>
            <person name="Tritt A."/>
            <person name="Barry K.W."/>
            <person name="Grigoriev I.V."/>
            <person name="Nagy L.G."/>
            <person name="Hibbett D."/>
            <person name="Henrissat B."/>
            <person name="Matheny P.B."/>
            <person name="Labbe J."/>
            <person name="Martin F.M."/>
        </authorList>
    </citation>
    <scope>NUCLEOTIDE SEQUENCE</scope>
    <source>
        <strain evidence="1">HHB10654</strain>
    </source>
</reference>
<comment type="caution">
    <text evidence="1">The sequence shown here is derived from an EMBL/GenBank/DDBJ whole genome shotgun (WGS) entry which is preliminary data.</text>
</comment>
<organism evidence="1 2">
    <name type="scientific">Artomyces pyxidatus</name>
    <dbReference type="NCBI Taxonomy" id="48021"/>
    <lineage>
        <taxon>Eukaryota</taxon>
        <taxon>Fungi</taxon>
        <taxon>Dikarya</taxon>
        <taxon>Basidiomycota</taxon>
        <taxon>Agaricomycotina</taxon>
        <taxon>Agaricomycetes</taxon>
        <taxon>Russulales</taxon>
        <taxon>Auriscalpiaceae</taxon>
        <taxon>Artomyces</taxon>
    </lineage>
</organism>
<evidence type="ECO:0000313" key="1">
    <source>
        <dbReference type="EMBL" id="KAI0063996.1"/>
    </source>
</evidence>
<dbReference type="EMBL" id="MU277200">
    <property type="protein sequence ID" value="KAI0063996.1"/>
    <property type="molecule type" value="Genomic_DNA"/>
</dbReference>
<reference evidence="1" key="1">
    <citation type="submission" date="2021-03" db="EMBL/GenBank/DDBJ databases">
        <authorList>
            <consortium name="DOE Joint Genome Institute"/>
            <person name="Ahrendt S."/>
            <person name="Looney B.P."/>
            <person name="Miyauchi S."/>
            <person name="Morin E."/>
            <person name="Drula E."/>
            <person name="Courty P.E."/>
            <person name="Chicoki N."/>
            <person name="Fauchery L."/>
            <person name="Kohler A."/>
            <person name="Kuo A."/>
            <person name="Labutti K."/>
            <person name="Pangilinan J."/>
            <person name="Lipzen A."/>
            <person name="Riley R."/>
            <person name="Andreopoulos W."/>
            <person name="He G."/>
            <person name="Johnson J."/>
            <person name="Barry K.W."/>
            <person name="Grigoriev I.V."/>
            <person name="Nagy L."/>
            <person name="Hibbett D."/>
            <person name="Henrissat B."/>
            <person name="Matheny P.B."/>
            <person name="Labbe J."/>
            <person name="Martin F."/>
        </authorList>
    </citation>
    <scope>NUCLEOTIDE SEQUENCE</scope>
    <source>
        <strain evidence="1">HHB10654</strain>
    </source>
</reference>
<sequence>MSRRDDLFPPGSIGRSAGSFIQRIPSPAPSLTPSLTREPLTAHPLLSPTPSPGPGGPATTASDASEVSATTKYVPYTPRHRTAATTGTTLQSSLSVSPQQPGGGATGKLQLMNLKAGAQSIGLDTSSVGWEILEKLVSEHDHNAEWGEVWNTLVGGKATLLLPLEQGPHSDITVEFVKDHIALCDAVSQDPVPIVTLSGLRGTLVGEILTLRSSVQPGTQFFEALVNPSTRATALAGLPPLPLISSSPLSQTYPTFHLPAHTDALPLPPHDVQKPPLPPRPNQRQASGQVASSRLSTSFASLFGKASTPSTPTPTPPPGDPEHAVEVAAYTIDRRIIRKDVSKVINKALKAEIKETLAMSGVPNWVVERVHDFTAGLYPFIKSKSPSKRPFANSGGVPPTPPFIIDPPQETVEELSHQFQEFYAELEDDLFAGHSPITARPKGDGFLETEQEKIKEKISSQATDGSVREVLEAVERVICTLFYDRLYLQPKCDDASHDEALSSRVAALNMLDLGMEHLGVEVGSAGPAVQLVLKNSGETLSKLELSTCRCPADKAVLLVAAHKILVDGLSRLPPIRLKSEAELEHQKTPEAVAAAFDPLDEPVDEQTSGLLPGIDPPPIVISPDSESQIHIPSPTKAEGPYSRAEPTSPSSMALPIPSSAPVSPSPPSSPTPVSGDIIVPLMIFAVVKSNPQHLVSHLLYTQRFRNQRFGGEESYCLVNLMAVADFLENVDLKALGLGDSEKKVMSTADLTPIPVTRAALQTPGSPQEGVPARLRRGVEQQVDAIAGSANKVILGVVDQGFGVLRAFLPGTPDPQHLQDVPHSPDQEAAPWNATRPAFGLLRRESGFSIASLAASLPGRERAKSFASTIGTTVEESGQMMVEVSSRPGSVRSAYASDADGSTGDDSDEGDEEDDEEYDEEDERHDARSIRSFESMMNKKGKKRQNRSRKSLTDRLASMPGLSRLSTGQQPLAIQSTTLSPPPSRRSSLLPPPRLQANRFDTPISSGTQSPVAIRIAPPNKRFLECTEDDIKVSEVKDLLREYRRIVDGLRAMGGFEE</sequence>
<protein>
    <submittedName>
        <fullName evidence="1">Uncharacterized protein</fullName>
    </submittedName>
</protein>
<keyword evidence="2" id="KW-1185">Reference proteome</keyword>
<gene>
    <name evidence="1" type="ORF">BV25DRAFT_1823488</name>
</gene>
<dbReference type="Proteomes" id="UP000814140">
    <property type="component" value="Unassembled WGS sequence"/>
</dbReference>